<proteinExistence type="predicted"/>
<protein>
    <submittedName>
        <fullName evidence="1">Uncharacterized protein</fullName>
    </submittedName>
</protein>
<evidence type="ECO:0000313" key="2">
    <source>
        <dbReference type="Proteomes" id="UP000565455"/>
    </source>
</evidence>
<evidence type="ECO:0000313" key="1">
    <source>
        <dbReference type="EMBL" id="MBA9062822.1"/>
    </source>
</evidence>
<name>A0ABR6D9R3_9HYPH</name>
<dbReference type="EMBL" id="JACJIM010000003">
    <property type="protein sequence ID" value="MBA9062822.1"/>
    <property type="molecule type" value="Genomic_DNA"/>
</dbReference>
<sequence length="176" mass="20417">MEEYDLTLSASDQEEADIRTIHLLRGAIITAYSQVEFLLADLYFRARNLQEYNHLPNKLPYKLETKLKRLKSIADLPGPIEQFRQELHAAVDGILQFEKIRHFMAHGMLIDRKEETGKHQISFRGYVEINGEPVMEILNGDLRDLNNSLNIIETYTMKFVLLAHKIIEHCKLPQVG</sequence>
<keyword evidence="2" id="KW-1185">Reference proteome</keyword>
<reference evidence="1 2" key="1">
    <citation type="submission" date="2020-08" db="EMBL/GenBank/DDBJ databases">
        <title>Genomic Encyclopedia of Type Strains, Phase IV (KMG-IV): sequencing the most valuable type-strain genomes for metagenomic binning, comparative biology and taxonomic classification.</title>
        <authorList>
            <person name="Goeker M."/>
        </authorList>
    </citation>
    <scope>NUCLEOTIDE SEQUENCE [LARGE SCALE GENOMIC DNA]</scope>
    <source>
        <strain evidence="1 2">DSM 5686</strain>
    </source>
</reference>
<accession>A0ABR6D9R3</accession>
<dbReference type="RefSeq" id="WP_182591940.1">
    <property type="nucleotide sequence ID" value="NZ_JACJIM010000003.1"/>
</dbReference>
<comment type="caution">
    <text evidence="1">The sequence shown here is derived from an EMBL/GenBank/DDBJ whole genome shotgun (WGS) entry which is preliminary data.</text>
</comment>
<dbReference type="Proteomes" id="UP000565455">
    <property type="component" value="Unassembled WGS sequence"/>
</dbReference>
<gene>
    <name evidence="1" type="ORF">GGQ91_002210</name>
</gene>
<dbReference type="GeneID" id="96603917"/>
<organism evidence="1 2">
    <name type="scientific">Methylobacterium fujisawaense</name>
    <dbReference type="NCBI Taxonomy" id="107400"/>
    <lineage>
        <taxon>Bacteria</taxon>
        <taxon>Pseudomonadati</taxon>
        <taxon>Pseudomonadota</taxon>
        <taxon>Alphaproteobacteria</taxon>
        <taxon>Hyphomicrobiales</taxon>
        <taxon>Methylobacteriaceae</taxon>
        <taxon>Methylobacterium</taxon>
    </lineage>
</organism>